<evidence type="ECO:0000313" key="5">
    <source>
        <dbReference type="Proteomes" id="UP001156870"/>
    </source>
</evidence>
<evidence type="ECO:0000256" key="2">
    <source>
        <dbReference type="SAM" id="Phobius"/>
    </source>
</evidence>
<dbReference type="InterPro" id="IPR007844">
    <property type="entry name" value="AsmA"/>
</dbReference>
<dbReference type="EMBL" id="BSPD01000027">
    <property type="protein sequence ID" value="GLS25250.1"/>
    <property type="molecule type" value="Genomic_DNA"/>
</dbReference>
<comment type="caution">
    <text evidence="4">The sequence shown here is derived from an EMBL/GenBank/DDBJ whole genome shotgun (WGS) entry which is preliminary data.</text>
</comment>
<feature type="transmembrane region" description="Helical" evidence="2">
    <location>
        <begin position="6"/>
        <end position="26"/>
    </location>
</feature>
<evidence type="ECO:0000313" key="4">
    <source>
        <dbReference type="EMBL" id="GLS25250.1"/>
    </source>
</evidence>
<name>A0AA37WLP1_9GAMM</name>
<protein>
    <recommendedName>
        <fullName evidence="3">AsmA domain-containing protein</fullName>
    </recommendedName>
</protein>
<keyword evidence="5" id="KW-1185">Reference proteome</keyword>
<keyword evidence="2" id="KW-0472">Membrane</keyword>
<keyword evidence="2" id="KW-0812">Transmembrane</keyword>
<proteinExistence type="predicted"/>
<gene>
    <name evidence="4" type="ORF">GCM10007877_09640</name>
</gene>
<accession>A0AA37WLP1</accession>
<dbReference type="Proteomes" id="UP001156870">
    <property type="component" value="Unassembled WGS sequence"/>
</dbReference>
<sequence>MKVVKVLLVLGVLVIAGVVGLAFFGLSKINDIVEMAVEQAGPTVTNTSVLLDGADIELLEGRGELNGLSIANPEGYSDNNVFEMGKVVFAIDPQSVQSDVIVIKEITIDGAQLLAEHKNLKDTNLGALMDNIKKMGKGSTASKSESQSNPSAGDDGQPLQFAVNKFSFTNGNIALKSEQLGDYALKLPKITLANIGSAEQGLTATELAETLLKPVVKKAQDTVAKRIEEEVGGKAEDALKEKLKEKLSDKDKEKIEGLKSLLKGGS</sequence>
<evidence type="ECO:0000256" key="1">
    <source>
        <dbReference type="SAM" id="MobiDB-lite"/>
    </source>
</evidence>
<dbReference type="Pfam" id="PF05170">
    <property type="entry name" value="AsmA"/>
    <property type="match status" value="1"/>
</dbReference>
<reference evidence="4 5" key="1">
    <citation type="journal article" date="2014" name="Int. J. Syst. Evol. Microbiol.">
        <title>Complete genome sequence of Corynebacterium casei LMG S-19264T (=DSM 44701T), isolated from a smear-ripened cheese.</title>
        <authorList>
            <consortium name="US DOE Joint Genome Institute (JGI-PGF)"/>
            <person name="Walter F."/>
            <person name="Albersmeier A."/>
            <person name="Kalinowski J."/>
            <person name="Ruckert C."/>
        </authorList>
    </citation>
    <scope>NUCLEOTIDE SEQUENCE [LARGE SCALE GENOMIC DNA]</scope>
    <source>
        <strain evidence="4 5">NBRC 110095</strain>
    </source>
</reference>
<dbReference type="AlphaFoldDB" id="A0AA37WLP1"/>
<feature type="domain" description="AsmA" evidence="3">
    <location>
        <begin position="7"/>
        <end position="182"/>
    </location>
</feature>
<feature type="compositionally biased region" description="Polar residues" evidence="1">
    <location>
        <begin position="139"/>
        <end position="151"/>
    </location>
</feature>
<evidence type="ECO:0000259" key="3">
    <source>
        <dbReference type="Pfam" id="PF05170"/>
    </source>
</evidence>
<keyword evidence="2" id="KW-1133">Transmembrane helix</keyword>
<organism evidence="4 5">
    <name type="scientific">Marinibactrum halimedae</name>
    <dbReference type="NCBI Taxonomy" id="1444977"/>
    <lineage>
        <taxon>Bacteria</taxon>
        <taxon>Pseudomonadati</taxon>
        <taxon>Pseudomonadota</taxon>
        <taxon>Gammaproteobacteria</taxon>
        <taxon>Cellvibrionales</taxon>
        <taxon>Cellvibrionaceae</taxon>
        <taxon>Marinibactrum</taxon>
    </lineage>
</organism>
<feature type="region of interest" description="Disordered" evidence="1">
    <location>
        <begin position="136"/>
        <end position="156"/>
    </location>
</feature>
<dbReference type="RefSeq" id="WP_232594485.1">
    <property type="nucleotide sequence ID" value="NZ_BSPD01000027.1"/>
</dbReference>